<dbReference type="PANTHER" id="PTHR21180">
    <property type="entry name" value="ENDONUCLEASE/EXONUCLEASE/PHOSPHATASE FAMILY DOMAIN-CONTAINING PROTEIN 1"/>
    <property type="match status" value="1"/>
</dbReference>
<dbReference type="GO" id="GO:0009307">
    <property type="term" value="P:DNA restriction-modification system"/>
    <property type="evidence" value="ECO:0007669"/>
    <property type="project" value="InterPro"/>
</dbReference>
<sequence length="312" mass="35968">MDWTLYKDSLKANLVDWFKQISAIQDQVYTDEEALFELNKNTLDAFSAMVDVYSSNSTFNEWIENEKVRQRQKSLQGKIGDMHEIMISSLKTSINKREAEVGADGKTLRIYDLYDSESDDKWIAEIKNKHNTTKGDDRKASFDKLVKGLELVGDDYKAYYVTILRDTHEKVNKKFTPSDNTAGERKGNDKIWHVDGETFYEILTGEQDALSKAFDVLEEVLSEHYKLVNDPHNDVRNQIKSFSFFKTKVNINQASLSGLLYLPHIGETIAQNIIDYRVKNGYFKEVTDLLKVDKLGKGKLEKILPFICTNLY</sequence>
<keyword evidence="2" id="KW-1185">Reference proteome</keyword>
<dbReference type="InterPro" id="IPR019057">
    <property type="entry name" value="Restrct_endonuc_II_Eco47II"/>
</dbReference>
<evidence type="ECO:0000313" key="1">
    <source>
        <dbReference type="EMBL" id="MBE0348892.1"/>
    </source>
</evidence>
<accession>A0A8I0MZC9</accession>
<organism evidence="1 2">
    <name type="scientific">Pseudoalteromonas peptidolytica F12-50-A1</name>
    <dbReference type="NCBI Taxonomy" id="1315280"/>
    <lineage>
        <taxon>Bacteria</taxon>
        <taxon>Pseudomonadati</taxon>
        <taxon>Pseudomonadota</taxon>
        <taxon>Gammaproteobacteria</taxon>
        <taxon>Alteromonadales</taxon>
        <taxon>Pseudoalteromonadaceae</taxon>
        <taxon>Pseudoalteromonas</taxon>
    </lineage>
</organism>
<dbReference type="Proteomes" id="UP000660708">
    <property type="component" value="Unassembled WGS sequence"/>
</dbReference>
<protein>
    <recommendedName>
        <fullName evidence="3">Helix-hairpin-helix domain-containing protein</fullName>
    </recommendedName>
</protein>
<dbReference type="AlphaFoldDB" id="A0A8I0MZC9"/>
<dbReference type="Pfam" id="PF09553">
    <property type="entry name" value="RE_Eco47II"/>
    <property type="match status" value="1"/>
</dbReference>
<dbReference type="PANTHER" id="PTHR21180:SF32">
    <property type="entry name" value="ENDONUCLEASE_EXONUCLEASE_PHOSPHATASE FAMILY DOMAIN-CONTAINING PROTEIN 1"/>
    <property type="match status" value="1"/>
</dbReference>
<dbReference type="EMBL" id="AQHF01000034">
    <property type="protein sequence ID" value="MBE0348892.1"/>
    <property type="molecule type" value="Genomic_DNA"/>
</dbReference>
<dbReference type="GO" id="GO:0003677">
    <property type="term" value="F:DNA binding"/>
    <property type="evidence" value="ECO:0007669"/>
    <property type="project" value="InterPro"/>
</dbReference>
<dbReference type="Pfam" id="PF12836">
    <property type="entry name" value="HHH_3"/>
    <property type="match status" value="1"/>
</dbReference>
<name>A0A8I0MZC9_9GAMM</name>
<evidence type="ECO:0000313" key="2">
    <source>
        <dbReference type="Proteomes" id="UP000660708"/>
    </source>
</evidence>
<reference evidence="1 2" key="1">
    <citation type="submission" date="2015-06" db="EMBL/GenBank/DDBJ databases">
        <title>Genome sequence of Pseudoalteromonas peptidolytica.</title>
        <authorList>
            <person name="Xie B.-B."/>
            <person name="Rong J.-C."/>
            <person name="Qin Q.-L."/>
            <person name="Zhang Y.-Z."/>
        </authorList>
    </citation>
    <scope>NUCLEOTIDE SEQUENCE [LARGE SCALE GENOMIC DNA]</scope>
    <source>
        <strain evidence="1 2">F12-50-A1</strain>
    </source>
</reference>
<evidence type="ECO:0008006" key="3">
    <source>
        <dbReference type="Google" id="ProtNLM"/>
    </source>
</evidence>
<dbReference type="RefSeq" id="WP_168756771.1">
    <property type="nucleotide sequence ID" value="NZ_AQHF01000034.1"/>
</dbReference>
<gene>
    <name evidence="1" type="ORF">PPEP_b0749</name>
</gene>
<comment type="caution">
    <text evidence="1">The sequence shown here is derived from an EMBL/GenBank/DDBJ whole genome shotgun (WGS) entry which is preliminary data.</text>
</comment>
<dbReference type="SUPFAM" id="SSF47781">
    <property type="entry name" value="RuvA domain 2-like"/>
    <property type="match status" value="1"/>
</dbReference>
<dbReference type="InterPro" id="IPR010994">
    <property type="entry name" value="RuvA_2-like"/>
</dbReference>
<proteinExistence type="predicted"/>
<dbReference type="InterPro" id="IPR051675">
    <property type="entry name" value="Endo/Exo/Phosphatase_dom_1"/>
</dbReference>
<dbReference type="Gene3D" id="1.10.150.320">
    <property type="entry name" value="Photosystem II 12 kDa extrinsic protein"/>
    <property type="match status" value="1"/>
</dbReference>
<dbReference type="GO" id="GO:0009036">
    <property type="term" value="F:type II site-specific deoxyribonuclease activity"/>
    <property type="evidence" value="ECO:0007669"/>
    <property type="project" value="InterPro"/>
</dbReference>